<dbReference type="InterPro" id="IPR011008">
    <property type="entry name" value="Dimeric_a/b-barrel"/>
</dbReference>
<reference evidence="2" key="1">
    <citation type="submission" date="2020-04" db="EMBL/GenBank/DDBJ databases">
        <title>Nitratireductor sp. nov. isolated from mangrove soil.</title>
        <authorList>
            <person name="Ye Y."/>
        </authorList>
    </citation>
    <scope>NUCLEOTIDE SEQUENCE</scope>
    <source>
        <strain evidence="2">SY7</strain>
    </source>
</reference>
<feature type="domain" description="DUF1330" evidence="1">
    <location>
        <begin position="3"/>
        <end position="95"/>
    </location>
</feature>
<dbReference type="PANTHER" id="PTHR41521">
    <property type="match status" value="1"/>
</dbReference>
<dbReference type="Pfam" id="PF07045">
    <property type="entry name" value="DUF1330"/>
    <property type="match status" value="1"/>
</dbReference>
<evidence type="ECO:0000313" key="2">
    <source>
        <dbReference type="EMBL" id="QDZ03420.1"/>
    </source>
</evidence>
<accession>A0A5B8L6U5</accession>
<dbReference type="SUPFAM" id="SSF54909">
    <property type="entry name" value="Dimeric alpha+beta barrel"/>
    <property type="match status" value="1"/>
</dbReference>
<name>A0A5B8L6U5_9HYPH</name>
<evidence type="ECO:0000313" key="3">
    <source>
        <dbReference type="Proteomes" id="UP000321389"/>
    </source>
</evidence>
<sequence length="95" mass="10505">MPAIVVARVQVTDPERYETYKPLAKEAIEAFGGRYLVRGAEPNTLEGAAAPCRYVIVEFDSVETAREFYKSPLYRKAREARIGAADAEIIALQGV</sequence>
<dbReference type="OrthoDB" id="9806380at2"/>
<dbReference type="KEGG" id="niy:FQ775_19075"/>
<keyword evidence="3" id="KW-1185">Reference proteome</keyword>
<protein>
    <submittedName>
        <fullName evidence="2">DUF1330 domain-containing protein</fullName>
    </submittedName>
</protein>
<proteinExistence type="predicted"/>
<dbReference type="AlphaFoldDB" id="A0A5B8L6U5"/>
<evidence type="ECO:0000259" key="1">
    <source>
        <dbReference type="Pfam" id="PF07045"/>
    </source>
</evidence>
<dbReference type="PANTHER" id="PTHR41521:SF4">
    <property type="entry name" value="BLR0684 PROTEIN"/>
    <property type="match status" value="1"/>
</dbReference>
<dbReference type="Gene3D" id="3.30.70.100">
    <property type="match status" value="1"/>
</dbReference>
<dbReference type="InterPro" id="IPR010753">
    <property type="entry name" value="DUF1330"/>
</dbReference>
<dbReference type="Proteomes" id="UP000321389">
    <property type="component" value="Chromosome"/>
</dbReference>
<dbReference type="EMBL" id="CP042301">
    <property type="protein sequence ID" value="QDZ03420.1"/>
    <property type="molecule type" value="Genomic_DNA"/>
</dbReference>
<organism evidence="2 3">
    <name type="scientific">Nitratireductor mangrovi</name>
    <dbReference type="NCBI Taxonomy" id="2599600"/>
    <lineage>
        <taxon>Bacteria</taxon>
        <taxon>Pseudomonadati</taxon>
        <taxon>Pseudomonadota</taxon>
        <taxon>Alphaproteobacteria</taxon>
        <taxon>Hyphomicrobiales</taxon>
        <taxon>Phyllobacteriaceae</taxon>
        <taxon>Nitratireductor</taxon>
    </lineage>
</organism>
<gene>
    <name evidence="2" type="ORF">FQ775_19075</name>
</gene>